<reference evidence="1" key="1">
    <citation type="submission" date="2019-08" db="EMBL/GenBank/DDBJ databases">
        <authorList>
            <person name="Kucharzyk K."/>
            <person name="Murdoch R.W."/>
            <person name="Higgins S."/>
            <person name="Loffler F."/>
        </authorList>
    </citation>
    <scope>NUCLEOTIDE SEQUENCE</scope>
</reference>
<proteinExistence type="predicted"/>
<gene>
    <name evidence="1" type="ORF">SDC9_209585</name>
</gene>
<accession>A0A645JE24</accession>
<name>A0A645JE24_9ZZZZ</name>
<dbReference type="AlphaFoldDB" id="A0A645JE24"/>
<sequence>MLLPRAFQSKMLNLKNLFARLDFLDLFCLELVTDHEVTHLGNTCLFNRHGLD</sequence>
<dbReference type="EMBL" id="VSSQ01139047">
    <property type="protein sequence ID" value="MPN61841.1"/>
    <property type="molecule type" value="Genomic_DNA"/>
</dbReference>
<evidence type="ECO:0000313" key="1">
    <source>
        <dbReference type="EMBL" id="MPN61841.1"/>
    </source>
</evidence>
<organism evidence="1">
    <name type="scientific">bioreactor metagenome</name>
    <dbReference type="NCBI Taxonomy" id="1076179"/>
    <lineage>
        <taxon>unclassified sequences</taxon>
        <taxon>metagenomes</taxon>
        <taxon>ecological metagenomes</taxon>
    </lineage>
</organism>
<protein>
    <submittedName>
        <fullName evidence="1">Uncharacterized protein</fullName>
    </submittedName>
</protein>
<comment type="caution">
    <text evidence="1">The sequence shown here is derived from an EMBL/GenBank/DDBJ whole genome shotgun (WGS) entry which is preliminary data.</text>
</comment>